<proteinExistence type="predicted"/>
<dbReference type="EMBL" id="JBHTKH010000001">
    <property type="protein sequence ID" value="MFD1053371.1"/>
    <property type="molecule type" value="Genomic_DNA"/>
</dbReference>
<organism evidence="1 2">
    <name type="scientific">Terrabacter terrigena</name>
    <dbReference type="NCBI Taxonomy" id="574718"/>
    <lineage>
        <taxon>Bacteria</taxon>
        <taxon>Bacillati</taxon>
        <taxon>Actinomycetota</taxon>
        <taxon>Actinomycetes</taxon>
        <taxon>Micrococcales</taxon>
        <taxon>Intrasporangiaceae</taxon>
        <taxon>Terrabacter</taxon>
    </lineage>
</organism>
<dbReference type="Proteomes" id="UP001597046">
    <property type="component" value="Unassembled WGS sequence"/>
</dbReference>
<reference evidence="2" key="1">
    <citation type="journal article" date="2019" name="Int. J. Syst. Evol. Microbiol.">
        <title>The Global Catalogue of Microorganisms (GCM) 10K type strain sequencing project: providing services to taxonomists for standard genome sequencing and annotation.</title>
        <authorList>
            <consortium name="The Broad Institute Genomics Platform"/>
            <consortium name="The Broad Institute Genome Sequencing Center for Infectious Disease"/>
            <person name="Wu L."/>
            <person name="Ma J."/>
        </authorList>
    </citation>
    <scope>NUCLEOTIDE SEQUENCE [LARGE SCALE GENOMIC DNA]</scope>
    <source>
        <strain evidence="2">CCUG 57508</strain>
    </source>
</reference>
<keyword evidence="2" id="KW-1185">Reference proteome</keyword>
<sequence>MAASAEEQVARAWLESPVQGAGHVRLDLALRDELPHTMAALTGDELNEWRAQIILRETATLTGEQRALVDAEVVGGRREQVAGWGDRELARQVRAVAGRGGRHGLRGR</sequence>
<comment type="caution">
    <text evidence="1">The sequence shown here is derived from an EMBL/GenBank/DDBJ whole genome shotgun (WGS) entry which is preliminary data.</text>
</comment>
<protein>
    <recommendedName>
        <fullName evidence="3">DUF222 domain-containing protein</fullName>
    </recommendedName>
</protein>
<evidence type="ECO:0008006" key="3">
    <source>
        <dbReference type="Google" id="ProtNLM"/>
    </source>
</evidence>
<name>A0ABW3MSC9_9MICO</name>
<accession>A0ABW3MSC9</accession>
<evidence type="ECO:0000313" key="2">
    <source>
        <dbReference type="Proteomes" id="UP001597046"/>
    </source>
</evidence>
<gene>
    <name evidence="1" type="ORF">ACFQ2V_03560</name>
</gene>
<evidence type="ECO:0000313" key="1">
    <source>
        <dbReference type="EMBL" id="MFD1053371.1"/>
    </source>
</evidence>